<dbReference type="GO" id="GO:0004527">
    <property type="term" value="F:exonuclease activity"/>
    <property type="evidence" value="ECO:0007669"/>
    <property type="project" value="UniProtKB-KW"/>
</dbReference>
<dbReference type="Pfam" id="PF00929">
    <property type="entry name" value="RNase_T"/>
    <property type="match status" value="1"/>
</dbReference>
<reference evidence="2" key="1">
    <citation type="submission" date="2023-03" db="EMBL/GenBank/DDBJ databases">
        <title>Actinorhabdospora filicis NBRC 111898.</title>
        <authorList>
            <person name="Ichikawa N."/>
            <person name="Sato H."/>
            <person name="Tonouchi N."/>
        </authorList>
    </citation>
    <scope>NUCLEOTIDE SEQUENCE</scope>
    <source>
        <strain evidence="2">NBRC 111898</strain>
    </source>
</reference>
<evidence type="ECO:0000313" key="2">
    <source>
        <dbReference type="EMBL" id="GLZ77403.1"/>
    </source>
</evidence>
<dbReference type="InterPro" id="IPR013520">
    <property type="entry name" value="Ribonucl_H"/>
</dbReference>
<dbReference type="SUPFAM" id="SSF53098">
    <property type="entry name" value="Ribonuclease H-like"/>
    <property type="match status" value="1"/>
</dbReference>
<feature type="domain" description="Exonuclease" evidence="1">
    <location>
        <begin position="32"/>
        <end position="202"/>
    </location>
</feature>
<accession>A0A9W6SJI2</accession>
<dbReference type="InterPro" id="IPR036397">
    <property type="entry name" value="RNaseH_sf"/>
</dbReference>
<name>A0A9W6SJI2_9ACTN</name>
<dbReference type="Gene3D" id="3.30.420.10">
    <property type="entry name" value="Ribonuclease H-like superfamily/Ribonuclease H"/>
    <property type="match status" value="1"/>
</dbReference>
<dbReference type="GO" id="GO:0003676">
    <property type="term" value="F:nucleic acid binding"/>
    <property type="evidence" value="ECO:0007669"/>
    <property type="project" value="InterPro"/>
</dbReference>
<dbReference type="Proteomes" id="UP001165079">
    <property type="component" value="Unassembled WGS sequence"/>
</dbReference>
<dbReference type="NCBIfam" id="NF005927">
    <property type="entry name" value="PRK07942.1"/>
    <property type="match status" value="1"/>
</dbReference>
<dbReference type="EMBL" id="BSTX01000001">
    <property type="protein sequence ID" value="GLZ77403.1"/>
    <property type="molecule type" value="Genomic_DNA"/>
</dbReference>
<sequence>MSQPSSSLGGMTDFTLGGLDELMAESSWATGSLVGFDLETTGTDPFEDRIVTAALVGSVSRTWLVDPGVEIPEGAAAVHGVTTERARAEGAPAAEALAEIAAELSAAVAAGTPVVVYRAGFDLTMLACELRRHGLAEPDWDAMVVLDPYVLDKETDRYRKGKRTLTDVTAVYDIPLQRAHSADGDAGAAVELCRAIGRRHPRVGGMEATALHAAQVRWHAADAEGLERFFRSKGREESVDRRWPLRLGD</sequence>
<dbReference type="CDD" id="cd06127">
    <property type="entry name" value="DEDDh"/>
    <property type="match status" value="1"/>
</dbReference>
<dbReference type="InterPro" id="IPR012337">
    <property type="entry name" value="RNaseH-like_sf"/>
</dbReference>
<evidence type="ECO:0000313" key="3">
    <source>
        <dbReference type="Proteomes" id="UP001165079"/>
    </source>
</evidence>
<keyword evidence="2" id="KW-0378">Hydrolase</keyword>
<keyword evidence="2" id="KW-0540">Nuclease</keyword>
<protein>
    <submittedName>
        <fullName evidence="2">3'-5' exonuclease</fullName>
    </submittedName>
</protein>
<keyword evidence="3" id="KW-1185">Reference proteome</keyword>
<dbReference type="AlphaFoldDB" id="A0A9W6SJI2"/>
<comment type="caution">
    <text evidence="2">The sequence shown here is derived from an EMBL/GenBank/DDBJ whole genome shotgun (WGS) entry which is preliminary data.</text>
</comment>
<dbReference type="SMART" id="SM00479">
    <property type="entry name" value="EXOIII"/>
    <property type="match status" value="1"/>
</dbReference>
<proteinExistence type="predicted"/>
<organism evidence="2 3">
    <name type="scientific">Actinorhabdospora filicis</name>
    <dbReference type="NCBI Taxonomy" id="1785913"/>
    <lineage>
        <taxon>Bacteria</taxon>
        <taxon>Bacillati</taxon>
        <taxon>Actinomycetota</taxon>
        <taxon>Actinomycetes</taxon>
        <taxon>Micromonosporales</taxon>
        <taxon>Micromonosporaceae</taxon>
        <taxon>Actinorhabdospora</taxon>
    </lineage>
</organism>
<gene>
    <name evidence="2" type="ORF">Afil01_22100</name>
</gene>
<evidence type="ECO:0000259" key="1">
    <source>
        <dbReference type="SMART" id="SM00479"/>
    </source>
</evidence>
<keyword evidence="2" id="KW-0269">Exonuclease</keyword>